<keyword evidence="14" id="KW-0328">Glycosyltransferase</keyword>
<keyword evidence="15" id="KW-1185">Reference proteome</keyword>
<gene>
    <name evidence="14" type="primary">hisH1_1</name>
    <name evidence="10" type="synonym">hisH</name>
    <name evidence="13" type="ORF">BV133_1390</name>
    <name evidence="14" type="ORF">BVIRIDIS_27170</name>
</gene>
<dbReference type="GO" id="GO:0005737">
    <property type="term" value="C:cytoplasm"/>
    <property type="evidence" value="ECO:0007669"/>
    <property type="project" value="UniProtKB-SubCell"/>
</dbReference>
<keyword evidence="6 10" id="KW-0368">Histidine biosynthesis</keyword>
<comment type="function">
    <text evidence="10">IGPS catalyzes the conversion of PRFAR and glutamine to IGP, AICAR and glutamate. The HisH subunit catalyzes the hydrolysis of glutamine to glutamate and ammonia as part of the synthesis of IGP and AICAR. The resulting ammonia molecule is channeled to the active site of HisF.</text>
</comment>
<dbReference type="Proteomes" id="UP000065734">
    <property type="component" value="Chromosome I"/>
</dbReference>
<keyword evidence="10" id="KW-0963">Cytoplasm</keyword>
<comment type="subunit">
    <text evidence="2 10">Heterodimer of HisH and HisF.</text>
</comment>
<evidence type="ECO:0000256" key="2">
    <source>
        <dbReference type="ARBA" id="ARBA00011152"/>
    </source>
</evidence>
<evidence type="ECO:0000256" key="7">
    <source>
        <dbReference type="ARBA" id="ARBA00023239"/>
    </source>
</evidence>
<dbReference type="GO" id="GO:0016829">
    <property type="term" value="F:lyase activity"/>
    <property type="evidence" value="ECO:0007669"/>
    <property type="project" value="UniProtKB-KW"/>
</dbReference>
<dbReference type="GO" id="GO:0000105">
    <property type="term" value="P:L-histidine biosynthetic process"/>
    <property type="evidence" value="ECO:0007669"/>
    <property type="project" value="UniProtKB-UniRule"/>
</dbReference>
<evidence type="ECO:0000256" key="11">
    <source>
        <dbReference type="PIRSR" id="PIRSR000495-1"/>
    </source>
</evidence>
<dbReference type="HAMAP" id="MF_00278">
    <property type="entry name" value="HisH"/>
    <property type="match status" value="1"/>
</dbReference>
<dbReference type="InterPro" id="IPR017926">
    <property type="entry name" value="GATASE"/>
</dbReference>
<dbReference type="Gene3D" id="3.40.50.880">
    <property type="match status" value="1"/>
</dbReference>
<dbReference type="NCBIfam" id="TIGR01855">
    <property type="entry name" value="IMP_synth_hisH"/>
    <property type="match status" value="1"/>
</dbReference>
<evidence type="ECO:0000256" key="4">
    <source>
        <dbReference type="ARBA" id="ARBA00022801"/>
    </source>
</evidence>
<comment type="catalytic activity">
    <reaction evidence="8 10">
        <text>5-[(5-phospho-1-deoxy-D-ribulos-1-ylimino)methylamino]-1-(5-phospho-beta-D-ribosyl)imidazole-4-carboxamide + L-glutamine = D-erythro-1-(imidazol-4-yl)glycerol 3-phosphate + 5-amino-1-(5-phospho-beta-D-ribosyl)imidazole-4-carboxamide + L-glutamate + H(+)</text>
        <dbReference type="Rhea" id="RHEA:24793"/>
        <dbReference type="ChEBI" id="CHEBI:15378"/>
        <dbReference type="ChEBI" id="CHEBI:29985"/>
        <dbReference type="ChEBI" id="CHEBI:58278"/>
        <dbReference type="ChEBI" id="CHEBI:58359"/>
        <dbReference type="ChEBI" id="CHEBI:58475"/>
        <dbReference type="ChEBI" id="CHEBI:58525"/>
        <dbReference type="EC" id="4.3.2.10"/>
    </reaction>
</comment>
<keyword evidence="7 10" id="KW-0456">Lyase</keyword>
<dbReference type="OrthoDB" id="9807137at2"/>
<reference evidence="14" key="2">
    <citation type="submission" date="2015-11" db="EMBL/GenBank/DDBJ databases">
        <authorList>
            <person name="Zhang Y."/>
            <person name="Guo Z."/>
        </authorList>
    </citation>
    <scope>NUCLEOTIDE SEQUENCE</scope>
    <source>
        <strain evidence="14">1</strain>
    </source>
</reference>
<evidence type="ECO:0000256" key="10">
    <source>
        <dbReference type="HAMAP-Rule" id="MF_00278"/>
    </source>
</evidence>
<comment type="subcellular location">
    <subcellularLocation>
        <location evidence="10">Cytoplasm</location>
    </subcellularLocation>
</comment>
<evidence type="ECO:0000256" key="5">
    <source>
        <dbReference type="ARBA" id="ARBA00022962"/>
    </source>
</evidence>
<dbReference type="Pfam" id="PF00117">
    <property type="entry name" value="GATase"/>
    <property type="match status" value="1"/>
</dbReference>
<name>A0A0H5BPA3_BLAVI</name>
<dbReference type="RefSeq" id="WP_055038513.1">
    <property type="nucleotide sequence ID" value="NZ_AP014854.2"/>
</dbReference>
<evidence type="ECO:0000256" key="3">
    <source>
        <dbReference type="ARBA" id="ARBA00022605"/>
    </source>
</evidence>
<dbReference type="EC" id="3.5.1.2" evidence="10"/>
<feature type="active site" evidence="10 11">
    <location>
        <position position="196"/>
    </location>
</feature>
<feature type="active site" evidence="10 11">
    <location>
        <position position="198"/>
    </location>
</feature>
<reference evidence="15" key="3">
    <citation type="journal article" date="2016" name="Genome Announc.">
        <title>Revised genome sequence of the purple photosynthetic bacterium Blastochloris viridis.</title>
        <authorList>
            <person name="Liu L.N."/>
            <person name="Faulkner M."/>
            <person name="Liu X."/>
            <person name="Huang F."/>
            <person name="Darby A.C."/>
            <person name="Hall N."/>
        </authorList>
    </citation>
    <scope>NUCLEOTIDE SEQUENCE [LARGE SCALE GENOMIC DNA]</scope>
    <source>
        <strain evidence="15">ATCC 19567 / DSM 133 / F</strain>
    </source>
</reference>
<organism evidence="14 15">
    <name type="scientific">Blastochloris viridis</name>
    <name type="common">Rhodopseudomonas viridis</name>
    <dbReference type="NCBI Taxonomy" id="1079"/>
    <lineage>
        <taxon>Bacteria</taxon>
        <taxon>Pseudomonadati</taxon>
        <taxon>Pseudomonadota</taxon>
        <taxon>Alphaproteobacteria</taxon>
        <taxon>Hyphomicrobiales</taxon>
        <taxon>Blastochloridaceae</taxon>
        <taxon>Blastochloris</taxon>
    </lineage>
</organism>
<dbReference type="PIRSF" id="PIRSF000495">
    <property type="entry name" value="Amidotransf_hisH"/>
    <property type="match status" value="1"/>
</dbReference>
<dbReference type="EMBL" id="LN907867">
    <property type="protein sequence ID" value="CUU43691.1"/>
    <property type="molecule type" value="Genomic_DNA"/>
</dbReference>
<evidence type="ECO:0000256" key="8">
    <source>
        <dbReference type="ARBA" id="ARBA00047838"/>
    </source>
</evidence>
<dbReference type="EMBL" id="AP014854">
    <property type="protein sequence ID" value="BAR98983.1"/>
    <property type="molecule type" value="Genomic_DNA"/>
</dbReference>
<sequence>MSVAIVDYGSGNLHSAKKALERAAQDAGRTQDIAVTADPDVIRRADRIVLPGVGAYADCRAGLDAIPGMIAALEETVHRRGRPFLGICVGMQLMAERGREYQVTEGLGWIDGEVDRIQPSDPTLKIPHMGWNTLEVRHPHPLLAGIPTGSAGLHAYFVHSYHLTPRDSADLVAEADYGGPVTAIVARDTMAGTQFHPEKSQRLGLALLANFLSWSP</sequence>
<dbReference type="PANTHER" id="PTHR42701">
    <property type="entry name" value="IMIDAZOLE GLYCEROL PHOSPHATE SYNTHASE SUBUNIT HISH"/>
    <property type="match status" value="1"/>
</dbReference>
<dbReference type="InterPro" id="IPR010139">
    <property type="entry name" value="Imidazole-glycPsynth_HisH"/>
</dbReference>
<dbReference type="PANTHER" id="PTHR42701:SF1">
    <property type="entry name" value="IMIDAZOLE GLYCEROL PHOSPHATE SYNTHASE SUBUNIT HISH"/>
    <property type="match status" value="1"/>
</dbReference>
<dbReference type="PROSITE" id="PS51273">
    <property type="entry name" value="GATASE_TYPE_1"/>
    <property type="match status" value="1"/>
</dbReference>
<accession>A0A0H5BPA3</accession>
<dbReference type="EC" id="4.3.2.10" evidence="10"/>
<reference evidence="13" key="1">
    <citation type="journal article" date="2015" name="Genome Announc.">
        <title>Complete Genome Sequence of the Bacteriochlorophyll b-Producing Photosynthetic Bacterium Blastochloris viridis.</title>
        <authorList>
            <person name="Tsukatani Y."/>
            <person name="Hirose Y."/>
            <person name="Harada J."/>
            <person name="Misawa N."/>
            <person name="Mori K."/>
            <person name="Inoue K."/>
            <person name="Tamiaki H."/>
        </authorList>
    </citation>
    <scope>NUCLEOTIDE SEQUENCE [LARGE SCALE GENOMIC DNA]</scope>
    <source>
        <strain evidence="13">DSM 133</strain>
    </source>
</reference>
<feature type="domain" description="Glutamine amidotransferase" evidence="12">
    <location>
        <begin position="14"/>
        <end position="212"/>
    </location>
</feature>
<protein>
    <recommendedName>
        <fullName evidence="10">Imidazole glycerol phosphate synthase subunit HisH</fullName>
        <ecNumber evidence="10">4.3.2.10</ecNumber>
    </recommendedName>
    <alternativeName>
        <fullName evidence="10">IGP synthase glutaminase subunit</fullName>
        <ecNumber evidence="10">3.5.1.2</ecNumber>
    </alternativeName>
    <alternativeName>
        <fullName evidence="10">IGP synthase subunit HisH</fullName>
    </alternativeName>
    <alternativeName>
        <fullName evidence="10">ImGP synthase subunit HisH</fullName>
        <shortName evidence="10">IGPS subunit HisH</shortName>
    </alternativeName>
</protein>
<keyword evidence="5 10" id="KW-0315">Glutamine amidotransferase</keyword>
<dbReference type="CDD" id="cd01748">
    <property type="entry name" value="GATase1_IGP_Synthase"/>
    <property type="match status" value="1"/>
</dbReference>
<keyword evidence="14" id="KW-0808">Transferase</keyword>
<comment type="catalytic activity">
    <reaction evidence="9 10">
        <text>L-glutamine + H2O = L-glutamate + NH4(+)</text>
        <dbReference type="Rhea" id="RHEA:15889"/>
        <dbReference type="ChEBI" id="CHEBI:15377"/>
        <dbReference type="ChEBI" id="CHEBI:28938"/>
        <dbReference type="ChEBI" id="CHEBI:29985"/>
        <dbReference type="ChEBI" id="CHEBI:58359"/>
        <dbReference type="EC" id="3.5.1.2"/>
    </reaction>
</comment>
<feature type="active site" description="Nucleophile" evidence="10 11">
    <location>
        <position position="88"/>
    </location>
</feature>
<evidence type="ECO:0000313" key="14">
    <source>
        <dbReference type="EMBL" id="CUU43691.1"/>
    </source>
</evidence>
<dbReference type="InterPro" id="IPR029062">
    <property type="entry name" value="Class_I_gatase-like"/>
</dbReference>
<comment type="pathway">
    <text evidence="1 10">Amino-acid biosynthesis; L-histidine biosynthesis; L-histidine from 5-phospho-alpha-D-ribose 1-diphosphate: step 5/9.</text>
</comment>
<dbReference type="GO" id="GO:0000107">
    <property type="term" value="F:imidazoleglycerol-phosphate synthase activity"/>
    <property type="evidence" value="ECO:0007669"/>
    <property type="project" value="UniProtKB-UniRule"/>
</dbReference>
<evidence type="ECO:0000256" key="6">
    <source>
        <dbReference type="ARBA" id="ARBA00023102"/>
    </source>
</evidence>
<dbReference type="KEGG" id="bvr:BVIR_3273"/>
<evidence type="ECO:0000313" key="15">
    <source>
        <dbReference type="Proteomes" id="UP000065734"/>
    </source>
</evidence>
<keyword evidence="3 10" id="KW-0028">Amino-acid biosynthesis</keyword>
<proteinExistence type="inferred from homology"/>
<evidence type="ECO:0000259" key="12">
    <source>
        <dbReference type="Pfam" id="PF00117"/>
    </source>
</evidence>
<dbReference type="AlphaFoldDB" id="A0A0H5BPA3"/>
<dbReference type="SUPFAM" id="SSF52317">
    <property type="entry name" value="Class I glutamine amidotransferase-like"/>
    <property type="match status" value="1"/>
</dbReference>
<dbReference type="PATRIC" id="fig|1079.6.peg.3439"/>
<evidence type="ECO:0000313" key="13">
    <source>
        <dbReference type="EMBL" id="BAR98983.1"/>
    </source>
</evidence>
<keyword evidence="4 10" id="KW-0378">Hydrolase</keyword>
<dbReference type="STRING" id="1079.BVIR_3273"/>
<evidence type="ECO:0000256" key="9">
    <source>
        <dbReference type="ARBA" id="ARBA00049534"/>
    </source>
</evidence>
<evidence type="ECO:0000256" key="1">
    <source>
        <dbReference type="ARBA" id="ARBA00005091"/>
    </source>
</evidence>
<dbReference type="UniPathway" id="UPA00031">
    <property type="reaction ID" value="UER00010"/>
</dbReference>
<dbReference type="GO" id="GO:0004359">
    <property type="term" value="F:glutaminase activity"/>
    <property type="evidence" value="ECO:0007669"/>
    <property type="project" value="UniProtKB-EC"/>
</dbReference>